<dbReference type="InterPro" id="IPR054471">
    <property type="entry name" value="GPIID_WHD"/>
</dbReference>
<dbReference type="PANTHER" id="PTHR10039:SF14">
    <property type="entry name" value="NACHT DOMAIN-CONTAINING PROTEIN"/>
    <property type="match status" value="1"/>
</dbReference>
<dbReference type="SUPFAM" id="SSF52540">
    <property type="entry name" value="P-loop containing nucleoside triphosphate hydrolases"/>
    <property type="match status" value="1"/>
</dbReference>
<dbReference type="InterPro" id="IPR056884">
    <property type="entry name" value="NPHP3-like_N"/>
</dbReference>
<dbReference type="Pfam" id="PF24883">
    <property type="entry name" value="NPHP3_N"/>
    <property type="match status" value="1"/>
</dbReference>
<dbReference type="EMBL" id="JAJHUN010000010">
    <property type="protein sequence ID" value="KAJ4146963.1"/>
    <property type="molecule type" value="Genomic_DNA"/>
</dbReference>
<dbReference type="InterPro" id="IPR007111">
    <property type="entry name" value="NACHT_NTPase"/>
</dbReference>
<dbReference type="RefSeq" id="XP_056049904.1">
    <property type="nucleotide sequence ID" value="XM_056192804.1"/>
</dbReference>
<dbReference type="InterPro" id="IPR027417">
    <property type="entry name" value="P-loop_NTPase"/>
</dbReference>
<name>A0A9W8UIQ6_AKAMU</name>
<evidence type="ECO:0000313" key="3">
    <source>
        <dbReference type="EMBL" id="KAJ4146963.1"/>
    </source>
</evidence>
<proteinExistence type="predicted"/>
<dbReference type="GeneID" id="80888675"/>
<reference evidence="3" key="1">
    <citation type="journal article" date="2023" name="Access Microbiol">
        <title>De-novo genome assembly for Akanthomyces muscarius, a biocontrol agent of insect agricultural pests.</title>
        <authorList>
            <person name="Erdos Z."/>
            <person name="Studholme D.J."/>
            <person name="Raymond B."/>
            <person name="Sharma M."/>
        </authorList>
    </citation>
    <scope>NUCLEOTIDE SEQUENCE</scope>
    <source>
        <strain evidence="3">Ve6</strain>
    </source>
</reference>
<comment type="caution">
    <text evidence="3">The sequence shown here is derived from an EMBL/GenBank/DDBJ whole genome shotgun (WGS) entry which is preliminary data.</text>
</comment>
<evidence type="ECO:0000313" key="4">
    <source>
        <dbReference type="Proteomes" id="UP001144673"/>
    </source>
</evidence>
<accession>A0A9W8UIQ6</accession>
<keyword evidence="1" id="KW-0677">Repeat</keyword>
<dbReference type="AlphaFoldDB" id="A0A9W8UIQ6"/>
<dbReference type="KEGG" id="amus:LMH87_001516"/>
<dbReference type="Gene3D" id="3.40.50.300">
    <property type="entry name" value="P-loop containing nucleotide triphosphate hydrolases"/>
    <property type="match status" value="1"/>
</dbReference>
<dbReference type="Proteomes" id="UP001144673">
    <property type="component" value="Chromosome 3"/>
</dbReference>
<organism evidence="3 4">
    <name type="scientific">Akanthomyces muscarius</name>
    <name type="common">Entomopathogenic fungus</name>
    <name type="synonym">Lecanicillium muscarium</name>
    <dbReference type="NCBI Taxonomy" id="2231603"/>
    <lineage>
        <taxon>Eukaryota</taxon>
        <taxon>Fungi</taxon>
        <taxon>Dikarya</taxon>
        <taxon>Ascomycota</taxon>
        <taxon>Pezizomycotina</taxon>
        <taxon>Sordariomycetes</taxon>
        <taxon>Hypocreomycetidae</taxon>
        <taxon>Hypocreales</taxon>
        <taxon>Cordycipitaceae</taxon>
        <taxon>Akanthomyces</taxon>
    </lineage>
</organism>
<dbReference type="PANTHER" id="PTHR10039">
    <property type="entry name" value="AMELOGENIN"/>
    <property type="match status" value="1"/>
</dbReference>
<evidence type="ECO:0000259" key="2">
    <source>
        <dbReference type="PROSITE" id="PS50837"/>
    </source>
</evidence>
<feature type="domain" description="NACHT" evidence="2">
    <location>
        <begin position="58"/>
        <end position="166"/>
    </location>
</feature>
<dbReference type="PROSITE" id="PS50837">
    <property type="entry name" value="NACHT"/>
    <property type="match status" value="1"/>
</dbReference>
<gene>
    <name evidence="3" type="ORF">LMH87_001516</name>
</gene>
<protein>
    <recommendedName>
        <fullName evidence="2">NACHT domain-containing protein</fullName>
    </recommendedName>
</protein>
<sequence length="477" mass="54238">MEAVTRKDVYAWLLGPHVSNGLYEDAIEARLDGTFDWFLTQTLFLDWISPDFPAKMAKTMWIHGAPGCGKTILCSRIVEHLRSTLDPPPAHFFYSFDDQESRRDPFVAVRSWLTQVLPHPAAFELVKEEWESQDGQAASRADVLTVFRKIVRAIPKLTFVLDGLDECDGANQPWEADHMSVANFLKTIKQAVAGTTTRVMIVSRNMSEIRQAMLRDEGATCIEYKLSCDDVQPDIELYARSVVNEKLHNKDDTVKNNISLRLASRCNGQFLWIKLQGHTLRSSKNKKQLEASIDRSPTALTHLYERDWQKLLGLPPEESTRAIHLLRWAAFALRPLTVAEITEALLINDDCVDFPVDEMPDSIDQDYVDGEIRRLCGSLVEIRSAPLDPIVGSQTVHLAHFSVKEFFVSRVTAGENVVVANERLRNSNEATQNSVLALMCLRYVNFRTVWLGQDEESDKVQVKERWPHRFATPRNCV</sequence>
<dbReference type="Pfam" id="PF22939">
    <property type="entry name" value="WHD_GPIID"/>
    <property type="match status" value="1"/>
</dbReference>
<keyword evidence="4" id="KW-1185">Reference proteome</keyword>
<evidence type="ECO:0000256" key="1">
    <source>
        <dbReference type="ARBA" id="ARBA00022737"/>
    </source>
</evidence>